<accession>A0A1U7LR22</accession>
<dbReference type="Pfam" id="PF26095">
    <property type="entry name" value="CC_Bre1"/>
    <property type="match status" value="1"/>
</dbReference>
<feature type="compositionally biased region" description="Basic and acidic residues" evidence="1">
    <location>
        <begin position="262"/>
        <end position="275"/>
    </location>
</feature>
<evidence type="ECO:0000256" key="1">
    <source>
        <dbReference type="SAM" id="MobiDB-lite"/>
    </source>
</evidence>
<keyword evidence="4" id="KW-1185">Reference proteome</keyword>
<protein>
    <submittedName>
        <fullName evidence="3">E3 ubiquitin-protein ligase bre1</fullName>
    </submittedName>
</protein>
<evidence type="ECO:0000313" key="4">
    <source>
        <dbReference type="Proteomes" id="UP000186594"/>
    </source>
</evidence>
<feature type="compositionally biased region" description="Basic and acidic residues" evidence="1">
    <location>
        <begin position="1"/>
        <end position="10"/>
    </location>
</feature>
<organism evidence="3 4">
    <name type="scientific">Neolecta irregularis (strain DAH-3)</name>
    <dbReference type="NCBI Taxonomy" id="1198029"/>
    <lineage>
        <taxon>Eukaryota</taxon>
        <taxon>Fungi</taxon>
        <taxon>Dikarya</taxon>
        <taxon>Ascomycota</taxon>
        <taxon>Taphrinomycotina</taxon>
        <taxon>Neolectales</taxon>
        <taxon>Neolectaceae</taxon>
        <taxon>Neolecta</taxon>
    </lineage>
</organism>
<sequence>MEERKRRLESSDECPPAKRSHFQLVQQEVEAFQREALWRALQESRRQHSQLFDELQTVRKTYAHYDSAMREMDVWWAQLAEEMGSLGGNQREAGIGQGVNQRDGTSQKDAGVNQRDAGINHKDAGVNHKDAGVNYKDAGVNYKDASVNYKDASGHSLHSLFADPTRFRCLLEAKRESTLAILTAAVPRLDAAIAALPPQTQSLLDKIRALSLDTKQLRHQLERAAVEKDEKDSRIAQLTYNLKAVHRAVDRGKSLTLKRILKQEEPAEPADREPAKPSPDSLADSQKLVQLTALHETQSQQLADITDRYAKLLLQLERLKSEASIFCAGC</sequence>
<reference evidence="3 4" key="1">
    <citation type="submission" date="2016-04" db="EMBL/GenBank/DDBJ databases">
        <title>Evolutionary innovation and constraint leading to complex multicellularity in the Ascomycota.</title>
        <authorList>
            <person name="Cisse O."/>
            <person name="Nguyen A."/>
            <person name="Hewitt D.A."/>
            <person name="Jedd G."/>
            <person name="Stajich J.E."/>
        </authorList>
    </citation>
    <scope>NUCLEOTIDE SEQUENCE [LARGE SCALE GENOMIC DNA]</scope>
    <source>
        <strain evidence="3 4">DAH-3</strain>
    </source>
</reference>
<dbReference type="EMBL" id="LXFE01000503">
    <property type="protein sequence ID" value="OLL25107.1"/>
    <property type="molecule type" value="Genomic_DNA"/>
</dbReference>
<evidence type="ECO:0000313" key="3">
    <source>
        <dbReference type="EMBL" id="OLL25107.1"/>
    </source>
</evidence>
<dbReference type="AlphaFoldDB" id="A0A1U7LR22"/>
<feature type="region of interest" description="Disordered" evidence="1">
    <location>
        <begin position="1"/>
        <end position="20"/>
    </location>
</feature>
<proteinExistence type="predicted"/>
<dbReference type="STRING" id="1198029.A0A1U7LR22"/>
<gene>
    <name evidence="3" type="ORF">NEOLI_002838</name>
</gene>
<evidence type="ECO:0000259" key="2">
    <source>
        <dbReference type="Pfam" id="PF26095"/>
    </source>
</evidence>
<dbReference type="Proteomes" id="UP000186594">
    <property type="component" value="Unassembled WGS sequence"/>
</dbReference>
<dbReference type="InterPro" id="IPR058643">
    <property type="entry name" value="BRE1-like_CC"/>
</dbReference>
<feature type="region of interest" description="Disordered" evidence="1">
    <location>
        <begin position="262"/>
        <end position="282"/>
    </location>
</feature>
<name>A0A1U7LR22_NEOID</name>
<dbReference type="OrthoDB" id="654191at2759"/>
<feature type="domain" description="BRE1-like coiled-coil containing" evidence="2">
    <location>
        <begin position="59"/>
        <end position="251"/>
    </location>
</feature>
<comment type="caution">
    <text evidence="3">The sequence shown here is derived from an EMBL/GenBank/DDBJ whole genome shotgun (WGS) entry which is preliminary data.</text>
</comment>